<feature type="non-terminal residue" evidence="3">
    <location>
        <position position="1"/>
    </location>
</feature>
<feature type="non-terminal residue" evidence="3">
    <location>
        <position position="166"/>
    </location>
</feature>
<feature type="region of interest" description="Disordered" evidence="2">
    <location>
        <begin position="132"/>
        <end position="166"/>
    </location>
</feature>
<dbReference type="AlphaFoldDB" id="A0A7J6SBL8"/>
<keyword evidence="4" id="KW-1185">Reference proteome</keyword>
<reference evidence="3 4" key="1">
    <citation type="submission" date="2020-04" db="EMBL/GenBank/DDBJ databases">
        <title>Perkinsus olseni comparative genomics.</title>
        <authorList>
            <person name="Bogema D.R."/>
        </authorList>
    </citation>
    <scope>NUCLEOTIDE SEQUENCE [LARGE SCALE GENOMIC DNA]</scope>
    <source>
        <strain evidence="3 4">ATCC PRA-207</strain>
    </source>
</reference>
<feature type="coiled-coil region" evidence="1">
    <location>
        <begin position="45"/>
        <end position="121"/>
    </location>
</feature>
<evidence type="ECO:0000256" key="2">
    <source>
        <dbReference type="SAM" id="MobiDB-lite"/>
    </source>
</evidence>
<organism evidence="3 4">
    <name type="scientific">Perkinsus olseni</name>
    <name type="common">Perkinsus atlanticus</name>
    <dbReference type="NCBI Taxonomy" id="32597"/>
    <lineage>
        <taxon>Eukaryota</taxon>
        <taxon>Sar</taxon>
        <taxon>Alveolata</taxon>
        <taxon>Perkinsozoa</taxon>
        <taxon>Perkinsea</taxon>
        <taxon>Perkinsida</taxon>
        <taxon>Perkinsidae</taxon>
        <taxon>Perkinsus</taxon>
    </lineage>
</organism>
<dbReference type="Proteomes" id="UP000553632">
    <property type="component" value="Unassembled WGS sequence"/>
</dbReference>
<comment type="caution">
    <text evidence="3">The sequence shown here is derived from an EMBL/GenBank/DDBJ whole genome shotgun (WGS) entry which is preliminary data.</text>
</comment>
<evidence type="ECO:0000256" key="1">
    <source>
        <dbReference type="SAM" id="Coils"/>
    </source>
</evidence>
<name>A0A7J6SBL8_PEROL</name>
<feature type="compositionally biased region" description="Basic and acidic residues" evidence="2">
    <location>
        <begin position="132"/>
        <end position="157"/>
    </location>
</feature>
<evidence type="ECO:0000313" key="3">
    <source>
        <dbReference type="EMBL" id="KAF4729972.1"/>
    </source>
</evidence>
<accession>A0A7J6SBL8</accession>
<protein>
    <submittedName>
        <fullName evidence="3">Uncharacterized protein</fullName>
    </submittedName>
</protein>
<evidence type="ECO:0000313" key="4">
    <source>
        <dbReference type="Proteomes" id="UP000553632"/>
    </source>
</evidence>
<keyword evidence="1" id="KW-0175">Coiled coil</keyword>
<gene>
    <name evidence="3" type="ORF">FOZ63_014087</name>
</gene>
<proteinExistence type="predicted"/>
<sequence>VDLSDDNLGNLVDHAVKSMVTSKVRDLSAKLKLCRTKLGREIALNKDLKSTISTLQQEVGDLRREAELHSRKEEALKAEINQLMDENGMALQNLCSEEAAVQNLREDVKELEKKLYAKDEEIAVLAKAKTREEELVDDGHGPATELRDMLEVIDKSVPDSSTTSLD</sequence>
<dbReference type="EMBL" id="JABANO010019577">
    <property type="protein sequence ID" value="KAF4729972.1"/>
    <property type="molecule type" value="Genomic_DNA"/>
</dbReference>